<dbReference type="Proteomes" id="UP000054526">
    <property type="component" value="Unassembled WGS sequence"/>
</dbReference>
<name>A0ABR5A5N4_9BACL</name>
<gene>
    <name evidence="2" type="ORF">SD71_10820</name>
</gene>
<keyword evidence="1" id="KW-1133">Transmembrane helix</keyword>
<sequence length="78" mass="8959">MNDENSFSQDFKKTITGVLVLLVIGLSVWGITVLLGFNNDHPQVKRTPTQAEIDQWNKERADCQYSDTGCEWDNRWGQ</sequence>
<reference evidence="2 3" key="1">
    <citation type="submission" date="2014-12" db="EMBL/GenBank/DDBJ databases">
        <title>Draft genome sequence of Cohnella kolymensis strain B-2846.</title>
        <authorList>
            <person name="Karlyshev A.V."/>
            <person name="Kudryashova E.B."/>
        </authorList>
    </citation>
    <scope>NUCLEOTIDE SEQUENCE [LARGE SCALE GENOMIC DNA]</scope>
    <source>
        <strain evidence="2 3">VKM B-2846</strain>
    </source>
</reference>
<feature type="transmembrane region" description="Helical" evidence="1">
    <location>
        <begin position="15"/>
        <end position="37"/>
    </location>
</feature>
<protein>
    <submittedName>
        <fullName evidence="2">Uncharacterized protein</fullName>
    </submittedName>
</protein>
<dbReference type="RefSeq" id="WP_041062607.1">
    <property type="nucleotide sequence ID" value="NZ_JXAL01000016.1"/>
</dbReference>
<evidence type="ECO:0000313" key="2">
    <source>
        <dbReference type="EMBL" id="KIL35875.1"/>
    </source>
</evidence>
<keyword evidence="3" id="KW-1185">Reference proteome</keyword>
<keyword evidence="1" id="KW-0812">Transmembrane</keyword>
<evidence type="ECO:0000313" key="3">
    <source>
        <dbReference type="Proteomes" id="UP000054526"/>
    </source>
</evidence>
<evidence type="ECO:0000256" key="1">
    <source>
        <dbReference type="SAM" id="Phobius"/>
    </source>
</evidence>
<accession>A0ABR5A5N4</accession>
<keyword evidence="1" id="KW-0472">Membrane</keyword>
<organism evidence="2 3">
    <name type="scientific">Cohnella kolymensis</name>
    <dbReference type="NCBI Taxonomy" id="1590652"/>
    <lineage>
        <taxon>Bacteria</taxon>
        <taxon>Bacillati</taxon>
        <taxon>Bacillota</taxon>
        <taxon>Bacilli</taxon>
        <taxon>Bacillales</taxon>
        <taxon>Paenibacillaceae</taxon>
        <taxon>Cohnella</taxon>
    </lineage>
</organism>
<proteinExistence type="predicted"/>
<dbReference type="EMBL" id="JXAL01000016">
    <property type="protein sequence ID" value="KIL35875.1"/>
    <property type="molecule type" value="Genomic_DNA"/>
</dbReference>
<comment type="caution">
    <text evidence="2">The sequence shown here is derived from an EMBL/GenBank/DDBJ whole genome shotgun (WGS) entry which is preliminary data.</text>
</comment>